<dbReference type="CDD" id="cd05403">
    <property type="entry name" value="NT_KNTase_like"/>
    <property type="match status" value="1"/>
</dbReference>
<reference evidence="1 2" key="1">
    <citation type="submission" date="2018-08" db="EMBL/GenBank/DDBJ databases">
        <title>A genome reference for cultivated species of the human gut microbiota.</title>
        <authorList>
            <person name="Zou Y."/>
            <person name="Xue W."/>
            <person name="Luo G."/>
        </authorList>
    </citation>
    <scope>NUCLEOTIDE SEQUENCE [LARGE SCALE GENOMIC DNA]</scope>
    <source>
        <strain evidence="1 2">AM43-11</strain>
    </source>
</reference>
<dbReference type="InterPro" id="IPR010235">
    <property type="entry name" value="HepT"/>
</dbReference>
<dbReference type="Gene3D" id="1.20.120.330">
    <property type="entry name" value="Nucleotidyltransferases domain 2"/>
    <property type="match status" value="1"/>
</dbReference>
<sequence>MRAEEVIQAVAELCRHFSAVEVILFGSRAKGTARERSDIDVAVSGVKDFDALAEAKQRDLSDSFVLSGTSAKFSITFDLAWKVMKDILVEYYAMTGFIAGSPREVLKTSYKAELISDDTWIEMLKGGRLKPFYHISIPVDQKLRKVPLDIRGVTAIRLGAV</sequence>
<dbReference type="InterPro" id="IPR043519">
    <property type="entry name" value="NT_sf"/>
</dbReference>
<protein>
    <submittedName>
        <fullName evidence="1">Uncharacterized protein</fullName>
    </submittedName>
</protein>
<comment type="caution">
    <text evidence="1">The sequence shown here is derived from an EMBL/GenBank/DDBJ whole genome shotgun (WGS) entry which is preliminary data.</text>
</comment>
<dbReference type="AlphaFoldDB" id="A0A3R6ELR5"/>
<dbReference type="EMBL" id="QSFP01000004">
    <property type="protein sequence ID" value="RHA68635.1"/>
    <property type="molecule type" value="Genomic_DNA"/>
</dbReference>
<evidence type="ECO:0000313" key="1">
    <source>
        <dbReference type="EMBL" id="RHA68635.1"/>
    </source>
</evidence>
<dbReference type="SUPFAM" id="SSF81301">
    <property type="entry name" value="Nucleotidyltransferase"/>
    <property type="match status" value="1"/>
</dbReference>
<name>A0A3R6ELR5_9FIRM</name>
<dbReference type="Proteomes" id="UP000284465">
    <property type="component" value="Unassembled WGS sequence"/>
</dbReference>
<gene>
    <name evidence="1" type="ORF">DW927_04955</name>
</gene>
<organism evidence="1 2">
    <name type="scientific">Roseburia intestinalis</name>
    <dbReference type="NCBI Taxonomy" id="166486"/>
    <lineage>
        <taxon>Bacteria</taxon>
        <taxon>Bacillati</taxon>
        <taxon>Bacillota</taxon>
        <taxon>Clostridia</taxon>
        <taxon>Lachnospirales</taxon>
        <taxon>Lachnospiraceae</taxon>
        <taxon>Roseburia</taxon>
    </lineage>
</organism>
<dbReference type="Pfam" id="PF08780">
    <property type="entry name" value="NTase_sub_bind"/>
    <property type="match status" value="1"/>
</dbReference>
<proteinExistence type="predicted"/>
<dbReference type="RefSeq" id="WP_118590602.1">
    <property type="nucleotide sequence ID" value="NZ_QSFP01000004.1"/>
</dbReference>
<dbReference type="SUPFAM" id="SSF81593">
    <property type="entry name" value="Nucleotidyltransferase substrate binding subunit/domain"/>
    <property type="match status" value="1"/>
</dbReference>
<evidence type="ECO:0000313" key="2">
    <source>
        <dbReference type="Proteomes" id="UP000284465"/>
    </source>
</evidence>
<accession>A0A3R6ELR5</accession>
<dbReference type="GO" id="GO:0016779">
    <property type="term" value="F:nucleotidyltransferase activity"/>
    <property type="evidence" value="ECO:0007669"/>
    <property type="project" value="InterPro"/>
</dbReference>